<keyword evidence="11" id="KW-1185">Reference proteome</keyword>
<dbReference type="GO" id="GO:0008270">
    <property type="term" value="F:zinc ion binding"/>
    <property type="evidence" value="ECO:0007669"/>
    <property type="project" value="InterPro"/>
</dbReference>
<evidence type="ECO:0000256" key="2">
    <source>
        <dbReference type="ARBA" id="ARBA00022723"/>
    </source>
</evidence>
<dbReference type="CDD" id="cd12148">
    <property type="entry name" value="fungal_TF_MHR"/>
    <property type="match status" value="1"/>
</dbReference>
<evidence type="ECO:0000259" key="9">
    <source>
        <dbReference type="PROSITE" id="PS50048"/>
    </source>
</evidence>
<dbReference type="InterPro" id="IPR001138">
    <property type="entry name" value="Zn2Cys6_DnaBD"/>
</dbReference>
<dbReference type="SUPFAM" id="SSF57701">
    <property type="entry name" value="Zn2/Cys6 DNA-binding domain"/>
    <property type="match status" value="1"/>
</dbReference>
<dbReference type="RefSeq" id="XP_056491775.1">
    <property type="nucleotide sequence ID" value="XM_056629041.1"/>
</dbReference>
<dbReference type="Proteomes" id="UP001147747">
    <property type="component" value="Unassembled WGS sequence"/>
</dbReference>
<evidence type="ECO:0000256" key="1">
    <source>
        <dbReference type="ARBA" id="ARBA00004123"/>
    </source>
</evidence>
<dbReference type="EMBL" id="JAPZBU010000005">
    <property type="protein sequence ID" value="KAJ5404533.1"/>
    <property type="molecule type" value="Genomic_DNA"/>
</dbReference>
<dbReference type="PANTHER" id="PTHR31845">
    <property type="entry name" value="FINGER DOMAIN PROTEIN, PUTATIVE-RELATED"/>
    <property type="match status" value="1"/>
</dbReference>
<evidence type="ECO:0000313" key="11">
    <source>
        <dbReference type="Proteomes" id="UP001147747"/>
    </source>
</evidence>
<dbReference type="FunFam" id="4.10.240.10:FF:000003">
    <property type="entry name" value="C6 transcription factor (Leu3)"/>
    <property type="match status" value="1"/>
</dbReference>
<evidence type="ECO:0000256" key="8">
    <source>
        <dbReference type="SAM" id="MobiDB-lite"/>
    </source>
</evidence>
<dbReference type="InterPro" id="IPR036864">
    <property type="entry name" value="Zn2-C6_fun-type_DNA-bd_sf"/>
</dbReference>
<evidence type="ECO:0000256" key="5">
    <source>
        <dbReference type="ARBA" id="ARBA00023125"/>
    </source>
</evidence>
<dbReference type="GO" id="GO:0000981">
    <property type="term" value="F:DNA-binding transcription factor activity, RNA polymerase II-specific"/>
    <property type="evidence" value="ECO:0007669"/>
    <property type="project" value="InterPro"/>
</dbReference>
<dbReference type="GO" id="GO:0000976">
    <property type="term" value="F:transcription cis-regulatory region binding"/>
    <property type="evidence" value="ECO:0007669"/>
    <property type="project" value="TreeGrafter"/>
</dbReference>
<dbReference type="PROSITE" id="PS00463">
    <property type="entry name" value="ZN2_CY6_FUNGAL_1"/>
    <property type="match status" value="1"/>
</dbReference>
<keyword evidence="2" id="KW-0479">Metal-binding</keyword>
<evidence type="ECO:0000313" key="10">
    <source>
        <dbReference type="EMBL" id="KAJ5404533.1"/>
    </source>
</evidence>
<name>A0A9X0BCD8_9EURO</name>
<dbReference type="CDD" id="cd00067">
    <property type="entry name" value="GAL4"/>
    <property type="match status" value="1"/>
</dbReference>
<keyword evidence="3" id="KW-0862">Zinc</keyword>
<evidence type="ECO:0000256" key="6">
    <source>
        <dbReference type="ARBA" id="ARBA00023163"/>
    </source>
</evidence>
<keyword evidence="6" id="KW-0804">Transcription</keyword>
<evidence type="ECO:0000256" key="4">
    <source>
        <dbReference type="ARBA" id="ARBA00023015"/>
    </source>
</evidence>
<accession>A0A9X0BCD8</accession>
<dbReference type="GO" id="GO:0001216">
    <property type="term" value="F:DNA-binding transcription activator activity"/>
    <property type="evidence" value="ECO:0007669"/>
    <property type="project" value="UniProtKB-ARBA"/>
</dbReference>
<dbReference type="GeneID" id="81368021"/>
<sequence length="654" mass="73057">MRRPLKKGKKACTECRQQKAKCDVYLNPDEPCTRCRKVNASCVISDPFRREHKRKRMSELQQESEDLRRKLRASHPADPHPSPIALLTAAAEMAPRSEPNSDSMSGTPNIPPPSYPPQLLAPNGLGISPSTPAPAPALEGDTTRSRSLHGVEVRGDEIDDLFHIFFRHYAQFLPILDPQSRPDTYYTQSPFLFWCIVGVSCRAYARNPTLLMALARSVIEMAFLSALSTSPPWHTIQGLLLLLTWPFPKGEHPDVTFPLSGMLLHIAMQNGLHIPMSSHEFSRVKMPAPCEADLVRRSELWAHTVIVYQRVCMTKGQLPRALVSLSQDPAQRQNLFDTIAPWMVLKLRCQELIARCSEAVLENGMRSMSLDQERALDILLRTYEGQVDELELQAVTDEERFDTGLCRLAIQTFHLYKIQTLVSSAFYPRLLVTACSLIDYVQSLADRLGCLAMCPVQMGFAILLASTSLLRILKSNTASHGLETTRARAAVFTAINMAKQMTVDSADMAAKTVTILNSVWNSTRAFRKADGGEYTALRIRSRLVLSPILDTVWWWRDEFDPPSRTMRSIIEPSDGKVFMRSRYHVATDAGAGAAVDANRDFAGCMAPSSGMLDQNNAFHLDEQFLADFEWALGDDALFSLDPLPANWAPASNLL</sequence>
<dbReference type="InterPro" id="IPR051089">
    <property type="entry name" value="prtT"/>
</dbReference>
<dbReference type="PROSITE" id="PS50048">
    <property type="entry name" value="ZN2_CY6_FUNGAL_2"/>
    <property type="match status" value="1"/>
</dbReference>
<comment type="subcellular location">
    <subcellularLocation>
        <location evidence="1">Nucleus</location>
    </subcellularLocation>
</comment>
<gene>
    <name evidence="10" type="ORF">N7509_004404</name>
</gene>
<feature type="domain" description="Zn(2)-C6 fungal-type" evidence="9">
    <location>
        <begin position="11"/>
        <end position="44"/>
    </location>
</feature>
<keyword evidence="4" id="KW-0805">Transcription regulation</keyword>
<comment type="caution">
    <text evidence="10">The sequence shown here is derived from an EMBL/GenBank/DDBJ whole genome shotgun (WGS) entry which is preliminary data.</text>
</comment>
<dbReference type="GO" id="GO:0005634">
    <property type="term" value="C:nucleus"/>
    <property type="evidence" value="ECO:0007669"/>
    <property type="project" value="UniProtKB-SubCell"/>
</dbReference>
<dbReference type="SMART" id="SM00066">
    <property type="entry name" value="GAL4"/>
    <property type="match status" value="1"/>
</dbReference>
<evidence type="ECO:0000256" key="3">
    <source>
        <dbReference type="ARBA" id="ARBA00022833"/>
    </source>
</evidence>
<dbReference type="Pfam" id="PF00172">
    <property type="entry name" value="Zn_clus"/>
    <property type="match status" value="1"/>
</dbReference>
<evidence type="ECO:0000256" key="7">
    <source>
        <dbReference type="ARBA" id="ARBA00023242"/>
    </source>
</evidence>
<keyword evidence="7" id="KW-0539">Nucleus</keyword>
<feature type="region of interest" description="Disordered" evidence="8">
    <location>
        <begin position="51"/>
        <end position="146"/>
    </location>
</feature>
<reference evidence="10" key="1">
    <citation type="submission" date="2022-12" db="EMBL/GenBank/DDBJ databases">
        <authorList>
            <person name="Petersen C."/>
        </authorList>
    </citation>
    <scope>NUCLEOTIDE SEQUENCE</scope>
    <source>
        <strain evidence="10">IBT 29677</strain>
    </source>
</reference>
<protein>
    <recommendedName>
        <fullName evidence="9">Zn(2)-C6 fungal-type domain-containing protein</fullName>
    </recommendedName>
</protein>
<proteinExistence type="predicted"/>
<reference evidence="10" key="2">
    <citation type="journal article" date="2023" name="IMA Fungus">
        <title>Comparative genomic study of the Penicillium genus elucidates a diverse pangenome and 15 lateral gene transfer events.</title>
        <authorList>
            <person name="Petersen C."/>
            <person name="Sorensen T."/>
            <person name="Nielsen M.R."/>
            <person name="Sondergaard T.E."/>
            <person name="Sorensen J.L."/>
            <person name="Fitzpatrick D.A."/>
            <person name="Frisvad J.C."/>
            <person name="Nielsen K.L."/>
        </authorList>
    </citation>
    <scope>NUCLEOTIDE SEQUENCE</scope>
    <source>
        <strain evidence="10">IBT 29677</strain>
    </source>
</reference>
<dbReference type="Gene3D" id="4.10.240.10">
    <property type="entry name" value="Zn(2)-C6 fungal-type DNA-binding domain"/>
    <property type="match status" value="1"/>
</dbReference>
<dbReference type="AlphaFoldDB" id="A0A9X0BCD8"/>
<dbReference type="PANTHER" id="PTHR31845:SF21">
    <property type="entry name" value="REGULATORY PROTEIN LEU3"/>
    <property type="match status" value="1"/>
</dbReference>
<feature type="compositionally biased region" description="Polar residues" evidence="8">
    <location>
        <begin position="98"/>
        <end position="107"/>
    </location>
</feature>
<keyword evidence="5" id="KW-0238">DNA-binding</keyword>
<dbReference type="OrthoDB" id="3163292at2759"/>
<organism evidence="10 11">
    <name type="scientific">Penicillium cosmopolitanum</name>
    <dbReference type="NCBI Taxonomy" id="1131564"/>
    <lineage>
        <taxon>Eukaryota</taxon>
        <taxon>Fungi</taxon>
        <taxon>Dikarya</taxon>
        <taxon>Ascomycota</taxon>
        <taxon>Pezizomycotina</taxon>
        <taxon>Eurotiomycetes</taxon>
        <taxon>Eurotiomycetidae</taxon>
        <taxon>Eurotiales</taxon>
        <taxon>Aspergillaceae</taxon>
        <taxon>Penicillium</taxon>
    </lineage>
</organism>